<dbReference type="STRING" id="1156394.T0RTY9"/>
<dbReference type="InterPro" id="IPR045851">
    <property type="entry name" value="AMP-bd_C_sf"/>
</dbReference>
<organism evidence="5 6">
    <name type="scientific">Saprolegnia diclina (strain VS20)</name>
    <dbReference type="NCBI Taxonomy" id="1156394"/>
    <lineage>
        <taxon>Eukaryota</taxon>
        <taxon>Sar</taxon>
        <taxon>Stramenopiles</taxon>
        <taxon>Oomycota</taxon>
        <taxon>Saprolegniomycetes</taxon>
        <taxon>Saprolegniales</taxon>
        <taxon>Saprolegniaceae</taxon>
        <taxon>Saprolegnia</taxon>
    </lineage>
</organism>
<dbReference type="PANTHER" id="PTHR24096">
    <property type="entry name" value="LONG-CHAIN-FATTY-ACID--COA LIGASE"/>
    <property type="match status" value="1"/>
</dbReference>
<dbReference type="Pfam" id="PF13193">
    <property type="entry name" value="AMP-binding_C"/>
    <property type="match status" value="1"/>
</dbReference>
<dbReference type="Pfam" id="PF00501">
    <property type="entry name" value="AMP-binding"/>
    <property type="match status" value="1"/>
</dbReference>
<dbReference type="PROSITE" id="PS00455">
    <property type="entry name" value="AMP_BINDING"/>
    <property type="match status" value="1"/>
</dbReference>
<comment type="similarity">
    <text evidence="1">Belongs to the ATP-dependent AMP-binding enzyme family.</text>
</comment>
<dbReference type="Gene3D" id="3.30.300.30">
    <property type="match status" value="1"/>
</dbReference>
<name>T0RTY9_SAPDV</name>
<dbReference type="EMBL" id="JH767157">
    <property type="protein sequence ID" value="EQC33857.1"/>
    <property type="molecule type" value="Genomic_DNA"/>
</dbReference>
<dbReference type="InterPro" id="IPR020845">
    <property type="entry name" value="AMP-binding_CS"/>
</dbReference>
<evidence type="ECO:0000256" key="1">
    <source>
        <dbReference type="ARBA" id="ARBA00006432"/>
    </source>
</evidence>
<sequence length="535" mass="58456">MLSHTSRRLARRSLSTATSRIFKSPHPDVELPLQTSWELLQTASKGREDRTALICGLTHEKMTYGTFISSVQKVAASFLERGVQKGDVIATNAVNCVEYPIIFHAATAIGAILSPASPQFRGAELAVQMKAAKAKFLITHAAVQDAAKEAMEFYPLPMDRQFCIGPSTHYQSFDELLKTSNLHPSQVAVNLKKDVSYLPFSSGTTGPPKGVKLSYFNLAANAMQTSVLDDLTGHTVSVLPYFHIYGTMLMNVSLLQGGAQIVMPKFDPPAFLGNLQRYEVRLNHIVPPIAAFLAKHPLVDQFDLSATKMLVSAAAPMGEGLEAAIKERLGITVKQAYGMTELSPVANYSQDHNAKNGSIGATIPNTELRVVCPFKEGDVGVREVGELWYRGPQTMLGYLDNDEATNATLTADGFVRTGDMGYVDEEGHVFIVDRLKELIKYKGHQIAPAELEDVLVTHPKVADAGCIRGQNADGEEIPKACVVLKPGQTISGEELMEYVAERVAPFKKVRQVVFVPEIPKSATGKILRRELQAQY</sequence>
<gene>
    <name evidence="5" type="ORF">SDRG_08538</name>
</gene>
<dbReference type="GO" id="GO:0016405">
    <property type="term" value="F:CoA-ligase activity"/>
    <property type="evidence" value="ECO:0007669"/>
    <property type="project" value="TreeGrafter"/>
</dbReference>
<dbReference type="OMA" id="YIMPKFD"/>
<dbReference type="VEuPathDB" id="FungiDB:SDRG_08538"/>
<protein>
    <recommendedName>
        <fullName evidence="7">4-coumarate-CoA ligase</fullName>
    </recommendedName>
</protein>
<evidence type="ECO:0000256" key="2">
    <source>
        <dbReference type="ARBA" id="ARBA00022598"/>
    </source>
</evidence>
<feature type="domain" description="AMP-binding enzyme C-terminal" evidence="4">
    <location>
        <begin position="450"/>
        <end position="525"/>
    </location>
</feature>
<dbReference type="AlphaFoldDB" id="T0RTY9"/>
<proteinExistence type="inferred from homology"/>
<dbReference type="Gene3D" id="3.40.50.12780">
    <property type="entry name" value="N-terminal domain of ligase-like"/>
    <property type="match status" value="1"/>
</dbReference>
<dbReference type="FunFam" id="3.30.300.30:FF:000007">
    <property type="entry name" value="4-coumarate--CoA ligase 2"/>
    <property type="match status" value="1"/>
</dbReference>
<evidence type="ECO:0000259" key="4">
    <source>
        <dbReference type="Pfam" id="PF13193"/>
    </source>
</evidence>
<dbReference type="InterPro" id="IPR000873">
    <property type="entry name" value="AMP-dep_synth/lig_dom"/>
</dbReference>
<dbReference type="Proteomes" id="UP000030762">
    <property type="component" value="Unassembled WGS sequence"/>
</dbReference>
<dbReference type="InterPro" id="IPR042099">
    <property type="entry name" value="ANL_N_sf"/>
</dbReference>
<dbReference type="InterPro" id="IPR025110">
    <property type="entry name" value="AMP-bd_C"/>
</dbReference>
<dbReference type="InParanoid" id="T0RTY9"/>
<dbReference type="SUPFAM" id="SSF56801">
    <property type="entry name" value="Acetyl-CoA synthetase-like"/>
    <property type="match status" value="1"/>
</dbReference>
<accession>T0RTY9</accession>
<feature type="domain" description="AMP-dependent synthetase/ligase" evidence="3">
    <location>
        <begin position="41"/>
        <end position="399"/>
    </location>
</feature>
<evidence type="ECO:0008006" key="7">
    <source>
        <dbReference type="Google" id="ProtNLM"/>
    </source>
</evidence>
<dbReference type="GeneID" id="19949265"/>
<keyword evidence="2" id="KW-0436">Ligase</keyword>
<evidence type="ECO:0000313" key="6">
    <source>
        <dbReference type="Proteomes" id="UP000030762"/>
    </source>
</evidence>
<reference evidence="5 6" key="1">
    <citation type="submission" date="2012-04" db="EMBL/GenBank/DDBJ databases">
        <title>The Genome Sequence of Saprolegnia declina VS20.</title>
        <authorList>
            <consortium name="The Broad Institute Genome Sequencing Platform"/>
            <person name="Russ C."/>
            <person name="Nusbaum C."/>
            <person name="Tyler B."/>
            <person name="van West P."/>
            <person name="Dieguez-Uribeondo J."/>
            <person name="de Bruijn I."/>
            <person name="Tripathy S."/>
            <person name="Jiang R."/>
            <person name="Young S.K."/>
            <person name="Zeng Q."/>
            <person name="Gargeya S."/>
            <person name="Fitzgerald M."/>
            <person name="Haas B."/>
            <person name="Abouelleil A."/>
            <person name="Alvarado L."/>
            <person name="Arachchi H.M."/>
            <person name="Berlin A."/>
            <person name="Chapman S.B."/>
            <person name="Goldberg J."/>
            <person name="Griggs A."/>
            <person name="Gujja S."/>
            <person name="Hansen M."/>
            <person name="Howarth C."/>
            <person name="Imamovic A."/>
            <person name="Larimer J."/>
            <person name="McCowen C."/>
            <person name="Montmayeur A."/>
            <person name="Murphy C."/>
            <person name="Neiman D."/>
            <person name="Pearson M."/>
            <person name="Priest M."/>
            <person name="Roberts A."/>
            <person name="Saif S."/>
            <person name="Shea T."/>
            <person name="Sisk P."/>
            <person name="Sykes S."/>
            <person name="Wortman J."/>
            <person name="Nusbaum C."/>
            <person name="Birren B."/>
        </authorList>
    </citation>
    <scope>NUCLEOTIDE SEQUENCE [LARGE SCALE GENOMIC DNA]</scope>
    <source>
        <strain evidence="5 6">VS20</strain>
    </source>
</reference>
<evidence type="ECO:0000259" key="3">
    <source>
        <dbReference type="Pfam" id="PF00501"/>
    </source>
</evidence>
<dbReference type="PANTHER" id="PTHR24096:SF149">
    <property type="entry name" value="AMP-BINDING DOMAIN-CONTAINING PROTEIN-RELATED"/>
    <property type="match status" value="1"/>
</dbReference>
<keyword evidence="6" id="KW-1185">Reference proteome</keyword>
<evidence type="ECO:0000313" key="5">
    <source>
        <dbReference type="EMBL" id="EQC33857.1"/>
    </source>
</evidence>
<dbReference type="eggNOG" id="KOG1176">
    <property type="taxonomic scope" value="Eukaryota"/>
</dbReference>
<dbReference type="OrthoDB" id="16262at2759"/>
<dbReference type="RefSeq" id="XP_008612652.1">
    <property type="nucleotide sequence ID" value="XM_008614430.1"/>
</dbReference>